<evidence type="ECO:0000313" key="4">
    <source>
        <dbReference type="Proteomes" id="UP000429607"/>
    </source>
</evidence>
<dbReference type="Proteomes" id="UP000429607">
    <property type="component" value="Unassembled WGS sequence"/>
</dbReference>
<protein>
    <recommendedName>
        <fullName evidence="6">DUF1279 domain-containing protein</fullName>
    </recommendedName>
</protein>
<dbReference type="EMBL" id="QXFV01000248">
    <property type="protein sequence ID" value="KAE9044008.1"/>
    <property type="molecule type" value="Genomic_DNA"/>
</dbReference>
<proteinExistence type="predicted"/>
<sequence length="214" mass="23742">MLHSAALRSLLRSRPSSQLALRLVRPSSALSPLIAPRFGAHSSFAKSLQTHTFASLPSRDDELSSSGKSKSKKQQIQELLEQNAALKMEVKTLKEEVETLKEEVAKKPKNFLSTLQENGLPFLFWWTSLYVASAASIYMALDAGLVSGATIIDTIMELGLDKWVDPAKLNPTHGNIAITVVVNECLEVIRFPFSLATLKYAKRVFSRKKVEENK</sequence>
<dbReference type="EMBL" id="QXFT01000243">
    <property type="protein sequence ID" value="KAE9349731.1"/>
    <property type="molecule type" value="Genomic_DNA"/>
</dbReference>
<evidence type="ECO:0000256" key="1">
    <source>
        <dbReference type="SAM" id="Coils"/>
    </source>
</evidence>
<feature type="coiled-coil region" evidence="1">
    <location>
        <begin position="69"/>
        <end position="110"/>
    </location>
</feature>
<keyword evidence="1" id="KW-0175">Coiled coil</keyword>
<keyword evidence="5" id="KW-1185">Reference proteome</keyword>
<dbReference type="Proteomes" id="UP000434957">
    <property type="component" value="Unassembled WGS sequence"/>
</dbReference>
<name>A0A6A3NL49_9STRA</name>
<dbReference type="AlphaFoldDB" id="A0A6A3NL49"/>
<reference evidence="2 4" key="1">
    <citation type="submission" date="2018-09" db="EMBL/GenBank/DDBJ databases">
        <title>Genomic investigation of the strawberry pathogen Phytophthora fragariae indicates pathogenicity is determined by transcriptional variation in three key races.</title>
        <authorList>
            <person name="Adams T.M."/>
            <person name="Armitage A.D."/>
            <person name="Sobczyk M.K."/>
            <person name="Bates H.J."/>
            <person name="Dunwell J.M."/>
            <person name="Nellist C.F."/>
            <person name="Harrison R.J."/>
        </authorList>
    </citation>
    <scope>NUCLEOTIDE SEQUENCE [LARGE SCALE GENOMIC DNA]</scope>
    <source>
        <strain evidence="2 4">SCRP249</strain>
        <strain evidence="3 5">SCRP333</strain>
    </source>
</reference>
<evidence type="ECO:0000313" key="2">
    <source>
        <dbReference type="EMBL" id="KAE9044008.1"/>
    </source>
</evidence>
<comment type="caution">
    <text evidence="2">The sequence shown here is derived from an EMBL/GenBank/DDBJ whole genome shotgun (WGS) entry which is preliminary data.</text>
</comment>
<evidence type="ECO:0008006" key="6">
    <source>
        <dbReference type="Google" id="ProtNLM"/>
    </source>
</evidence>
<gene>
    <name evidence="2" type="ORF">PR001_g5539</name>
    <name evidence="3" type="ORF">PR003_g5731</name>
</gene>
<evidence type="ECO:0000313" key="5">
    <source>
        <dbReference type="Proteomes" id="UP000434957"/>
    </source>
</evidence>
<evidence type="ECO:0000313" key="3">
    <source>
        <dbReference type="EMBL" id="KAE9349731.1"/>
    </source>
</evidence>
<accession>A0A6A3NL49</accession>
<organism evidence="2 4">
    <name type="scientific">Phytophthora rubi</name>
    <dbReference type="NCBI Taxonomy" id="129364"/>
    <lineage>
        <taxon>Eukaryota</taxon>
        <taxon>Sar</taxon>
        <taxon>Stramenopiles</taxon>
        <taxon>Oomycota</taxon>
        <taxon>Peronosporomycetes</taxon>
        <taxon>Peronosporales</taxon>
        <taxon>Peronosporaceae</taxon>
        <taxon>Phytophthora</taxon>
    </lineage>
</organism>